<protein>
    <submittedName>
        <fullName evidence="1">Uncharacterized protein</fullName>
    </submittedName>
</protein>
<dbReference type="Proteomes" id="UP001209570">
    <property type="component" value="Unassembled WGS sequence"/>
</dbReference>
<dbReference type="EMBL" id="JAKCXM010000083">
    <property type="protein sequence ID" value="KAJ0403358.1"/>
    <property type="molecule type" value="Genomic_DNA"/>
</dbReference>
<dbReference type="AlphaFoldDB" id="A0AAD5QBZ2"/>
<sequence>MHCYSASISSLAPLLSVSARVRHPAWAPAIQARTPLDACDVVAAYHDALTRQSLGATGDATTAEQVAAWSRWLAVLLQHAQSSFPVAVSAETSVLQEQLNRLEAQHHEVQWQLRELRAGLAAQASRSRRGERSPWLVKTLVGLGPGLPGMPALGQFTDVALGAVVPCPQTLPELLAMTRFEIHVLSARLHKDFGVLETDDDDACRDKLFRFLVRSK</sequence>
<name>A0AAD5QBZ2_PYTIN</name>
<organism evidence="1 2">
    <name type="scientific">Pythium insidiosum</name>
    <name type="common">Pythiosis disease agent</name>
    <dbReference type="NCBI Taxonomy" id="114742"/>
    <lineage>
        <taxon>Eukaryota</taxon>
        <taxon>Sar</taxon>
        <taxon>Stramenopiles</taxon>
        <taxon>Oomycota</taxon>
        <taxon>Peronosporomycetes</taxon>
        <taxon>Pythiales</taxon>
        <taxon>Pythiaceae</taxon>
        <taxon>Pythium</taxon>
    </lineage>
</organism>
<gene>
    <name evidence="1" type="ORF">P43SY_007109</name>
</gene>
<keyword evidence="2" id="KW-1185">Reference proteome</keyword>
<proteinExistence type="predicted"/>
<accession>A0AAD5QBZ2</accession>
<reference evidence="1" key="1">
    <citation type="submission" date="2021-12" db="EMBL/GenBank/DDBJ databases">
        <title>Prjna785345.</title>
        <authorList>
            <person name="Rujirawat T."/>
            <person name="Krajaejun T."/>
        </authorList>
    </citation>
    <scope>NUCLEOTIDE SEQUENCE</scope>
    <source>
        <strain evidence="1">Pi057C3</strain>
    </source>
</reference>
<evidence type="ECO:0000313" key="2">
    <source>
        <dbReference type="Proteomes" id="UP001209570"/>
    </source>
</evidence>
<evidence type="ECO:0000313" key="1">
    <source>
        <dbReference type="EMBL" id="KAJ0403358.1"/>
    </source>
</evidence>
<comment type="caution">
    <text evidence="1">The sequence shown here is derived from an EMBL/GenBank/DDBJ whole genome shotgun (WGS) entry which is preliminary data.</text>
</comment>